<accession>W7UCY8</accession>
<feature type="compositionally biased region" description="Low complexity" evidence="1">
    <location>
        <begin position="59"/>
        <end position="72"/>
    </location>
</feature>
<dbReference type="Proteomes" id="UP000019335">
    <property type="component" value="Chromosome 1"/>
</dbReference>
<organism evidence="2 3">
    <name type="scientific">Nannochloropsis gaditana</name>
    <dbReference type="NCBI Taxonomy" id="72520"/>
    <lineage>
        <taxon>Eukaryota</taxon>
        <taxon>Sar</taxon>
        <taxon>Stramenopiles</taxon>
        <taxon>Ochrophyta</taxon>
        <taxon>Eustigmatophyceae</taxon>
        <taxon>Eustigmatales</taxon>
        <taxon>Monodopsidaceae</taxon>
        <taxon>Nannochloropsis</taxon>
    </lineage>
</organism>
<dbReference type="OrthoDB" id="10658627at2759"/>
<feature type="compositionally biased region" description="Basic and acidic residues" evidence="1">
    <location>
        <begin position="73"/>
        <end position="82"/>
    </location>
</feature>
<dbReference type="EMBL" id="AZIL01000003">
    <property type="protein sequence ID" value="EWM30651.1"/>
    <property type="molecule type" value="Genomic_DNA"/>
</dbReference>
<sequence length="256" mass="26972">MVNRPLKRGVRDASCALAALSSAAAIHKHHHSKRSPVHTPRALTPSSSSSASGEGKGFAPSSQPARPSPRQQEGGHAKKEGRFTSGSTPGTILPTSQPPPPSPTHPSDNQASSLPTRLPLLPALTREGSSDSVRSDSGPRLPPTLALQNSSSAYPFPPSLLPSLSKASGAADEWRRRLTIEERMEVRGRLKTAYLHHVQEGDVEGLLEVGRREGGGGRRVSRGRAGSRERGGGREGMEGNADHVMRGLAPSVSPSL</sequence>
<protein>
    <submittedName>
        <fullName evidence="2">Uncharacterized protein</fullName>
    </submittedName>
</protein>
<name>W7UCY8_9STRA</name>
<evidence type="ECO:0000313" key="2">
    <source>
        <dbReference type="EMBL" id="EWM30651.1"/>
    </source>
</evidence>
<comment type="caution">
    <text evidence="2">The sequence shown here is derived from an EMBL/GenBank/DDBJ whole genome shotgun (WGS) entry which is preliminary data.</text>
</comment>
<keyword evidence="3" id="KW-1185">Reference proteome</keyword>
<gene>
    <name evidence="2" type="ORF">Naga_100242g3</name>
</gene>
<feature type="region of interest" description="Disordered" evidence="1">
    <location>
        <begin position="24"/>
        <end position="173"/>
    </location>
</feature>
<evidence type="ECO:0000256" key="1">
    <source>
        <dbReference type="SAM" id="MobiDB-lite"/>
    </source>
</evidence>
<evidence type="ECO:0000313" key="3">
    <source>
        <dbReference type="Proteomes" id="UP000019335"/>
    </source>
</evidence>
<feature type="compositionally biased region" description="Low complexity" evidence="1">
    <location>
        <begin position="161"/>
        <end position="171"/>
    </location>
</feature>
<reference evidence="2 3" key="1">
    <citation type="journal article" date="2014" name="Mol. Plant">
        <title>Chromosome Scale Genome Assembly and Transcriptome Profiling of Nannochloropsis gaditana in Nitrogen Depletion.</title>
        <authorList>
            <person name="Corteggiani Carpinelli E."/>
            <person name="Telatin A."/>
            <person name="Vitulo N."/>
            <person name="Forcato C."/>
            <person name="D'Angelo M."/>
            <person name="Schiavon R."/>
            <person name="Vezzi A."/>
            <person name="Giacometti G.M."/>
            <person name="Morosinotto T."/>
            <person name="Valle G."/>
        </authorList>
    </citation>
    <scope>NUCLEOTIDE SEQUENCE [LARGE SCALE GENOMIC DNA]</scope>
    <source>
        <strain evidence="2 3">B-31</strain>
    </source>
</reference>
<feature type="compositionally biased region" description="Basic and acidic residues" evidence="1">
    <location>
        <begin position="226"/>
        <end position="245"/>
    </location>
</feature>
<feature type="compositionally biased region" description="Low complexity" evidence="1">
    <location>
        <begin position="105"/>
        <end position="126"/>
    </location>
</feature>
<proteinExistence type="predicted"/>
<feature type="region of interest" description="Disordered" evidence="1">
    <location>
        <begin position="209"/>
        <end position="256"/>
    </location>
</feature>
<feature type="compositionally biased region" description="Basic residues" evidence="1">
    <location>
        <begin position="26"/>
        <end position="36"/>
    </location>
</feature>
<dbReference type="AlphaFoldDB" id="W7UCY8"/>